<evidence type="ECO:0000313" key="4">
    <source>
        <dbReference type="Proteomes" id="UP000255087"/>
    </source>
</evidence>
<dbReference type="AlphaFoldDB" id="A0A380Q2G3"/>
<feature type="domain" description="Phosphoribosyl-dephospho-CoA transferase MdcG N-terminal" evidence="2">
    <location>
        <begin position="3"/>
        <end position="94"/>
    </location>
</feature>
<dbReference type="GO" id="GO:0016740">
    <property type="term" value="F:transferase activity"/>
    <property type="evidence" value="ECO:0007669"/>
    <property type="project" value="UniProtKB-KW"/>
</dbReference>
<dbReference type="RefSeq" id="WP_106440957.1">
    <property type="nucleotide sequence ID" value="NZ_NCLF01000017.1"/>
</dbReference>
<dbReference type="Pfam" id="PF10620">
    <property type="entry name" value="MdcG"/>
    <property type="match status" value="1"/>
</dbReference>
<name>A0A380Q2G3_YERPU</name>
<evidence type="ECO:0000259" key="2">
    <source>
        <dbReference type="Pfam" id="PF20866"/>
    </source>
</evidence>
<dbReference type="InterPro" id="IPR048903">
    <property type="entry name" value="MdcG_N"/>
</dbReference>
<reference evidence="3 4" key="1">
    <citation type="submission" date="2018-06" db="EMBL/GenBank/DDBJ databases">
        <authorList>
            <consortium name="Pathogen Informatics"/>
            <person name="Doyle S."/>
        </authorList>
    </citation>
    <scope>NUCLEOTIDE SEQUENCE [LARGE SCALE GENOMIC DNA]</scope>
    <source>
        <strain evidence="3 4">NCTC8580</strain>
    </source>
</reference>
<evidence type="ECO:0000259" key="1">
    <source>
        <dbReference type="Pfam" id="PF10620"/>
    </source>
</evidence>
<accession>A0A380Q2G3</accession>
<dbReference type="EMBL" id="UHJC01000001">
    <property type="protein sequence ID" value="SUP80030.1"/>
    <property type="molecule type" value="Genomic_DNA"/>
</dbReference>
<proteinExistence type="predicted"/>
<feature type="domain" description="Phosphoribosyl-dephospho-CoA transferase MdcG C-terminal" evidence="1">
    <location>
        <begin position="105"/>
        <end position="217"/>
    </location>
</feature>
<organism evidence="3 4">
    <name type="scientific">Yersinia pseudotuberculosis</name>
    <dbReference type="NCBI Taxonomy" id="633"/>
    <lineage>
        <taxon>Bacteria</taxon>
        <taxon>Pseudomonadati</taxon>
        <taxon>Pseudomonadota</taxon>
        <taxon>Gammaproteobacteria</taxon>
        <taxon>Enterobacterales</taxon>
        <taxon>Yersiniaceae</taxon>
        <taxon>Yersinia</taxon>
    </lineage>
</organism>
<dbReference type="Pfam" id="PF20866">
    <property type="entry name" value="MdcG_N"/>
    <property type="match status" value="1"/>
</dbReference>
<gene>
    <name evidence="3" type="ORF">NCTC8580_00069</name>
</gene>
<keyword evidence="3" id="KW-0808">Transferase</keyword>
<protein>
    <submittedName>
        <fullName evidence="3">Phosphoribosyl-dephospho-CoA transferase</fullName>
    </submittedName>
</protein>
<dbReference type="Proteomes" id="UP000255087">
    <property type="component" value="Unassembled WGS sequence"/>
</dbReference>
<evidence type="ECO:0000313" key="3">
    <source>
        <dbReference type="EMBL" id="SUP80030.1"/>
    </source>
</evidence>
<dbReference type="InterPro" id="IPR049180">
    <property type="entry name" value="MdcG_C"/>
</dbReference>
<sequence length="221" mass="24905">MAQRHDLFTLTPAAIDRVVQCFYLQYKDTDPHLVDICIEGLLNGVIPAIYRRGCRQEHQSGYPVGFSFPLRDQGRRFKLATTLTADEIKHTVTPYQVAVGAIHYPDSKAMKTFSSIRKGWCFPNAQLGLWGSCAMEMFSGMQYVDDDSDLDLIIQNAPLTCWHELYQLILAHEKSAKIIIDAEMCLDNGYGISLKEYMGDGKTLLGKSLFDVKLLSRNSLS</sequence>